<dbReference type="AlphaFoldDB" id="A0A2J7ZJP1"/>
<dbReference type="GO" id="GO:0016757">
    <property type="term" value="F:glycosyltransferase activity"/>
    <property type="evidence" value="ECO:0007669"/>
    <property type="project" value="UniProtKB-KW"/>
</dbReference>
<dbReference type="InterPro" id="IPR029489">
    <property type="entry name" value="OGT/SEC/SPY_C"/>
</dbReference>
<feature type="domain" description="O-GlcNAc transferase C-terminal" evidence="6">
    <location>
        <begin position="82"/>
        <end position="171"/>
    </location>
</feature>
<evidence type="ECO:0000256" key="1">
    <source>
        <dbReference type="ARBA" id="ARBA00004922"/>
    </source>
</evidence>
<feature type="domain" description="O-GlcNAc transferase C-terminal" evidence="6">
    <location>
        <begin position="1"/>
        <end position="64"/>
    </location>
</feature>
<dbReference type="Proteomes" id="UP000236333">
    <property type="component" value="Unassembled WGS sequence"/>
</dbReference>
<dbReference type="InterPro" id="IPR011990">
    <property type="entry name" value="TPR-like_helical_dom_sf"/>
</dbReference>
<dbReference type="OrthoDB" id="9991317at2759"/>
<evidence type="ECO:0000256" key="3">
    <source>
        <dbReference type="ARBA" id="ARBA00022679"/>
    </source>
</evidence>
<evidence type="ECO:0000259" key="6">
    <source>
        <dbReference type="Pfam" id="PF13844"/>
    </source>
</evidence>
<dbReference type="EMBL" id="PGGS01001370">
    <property type="protein sequence ID" value="PNH00482.1"/>
    <property type="molecule type" value="Genomic_DNA"/>
</dbReference>
<evidence type="ECO:0000256" key="5">
    <source>
        <dbReference type="ARBA" id="ARBA00022803"/>
    </source>
</evidence>
<keyword evidence="5" id="KW-0802">TPR repeat</keyword>
<comment type="pathway">
    <text evidence="1">Protein modification; protein glycosylation.</text>
</comment>
<keyword evidence="3 7" id="KW-0808">Transferase</keyword>
<proteinExistence type="predicted"/>
<dbReference type="Gene3D" id="3.40.50.2000">
    <property type="entry name" value="Glycogen Phosphorylase B"/>
    <property type="match status" value="1"/>
</dbReference>
<protein>
    <submittedName>
        <fullName evidence="7">Putative UDP-N-acetylglucosamine--peptide N-acetylglucosaminyltransferase SPINDLY</fullName>
    </submittedName>
</protein>
<evidence type="ECO:0000313" key="7">
    <source>
        <dbReference type="EMBL" id="PNH00482.1"/>
    </source>
</evidence>
<reference evidence="7 8" key="1">
    <citation type="journal article" date="2017" name="Mol. Biol. Evol.">
        <title>The 4-celled Tetrabaena socialis nuclear genome reveals the essential components for genetic control of cell number at the origin of multicellularity in the volvocine lineage.</title>
        <authorList>
            <person name="Featherston J."/>
            <person name="Arakaki Y."/>
            <person name="Hanschen E.R."/>
            <person name="Ferris P.J."/>
            <person name="Michod R.E."/>
            <person name="Olson B.J.S.C."/>
            <person name="Nozaki H."/>
            <person name="Durand P.M."/>
        </authorList>
    </citation>
    <scope>NUCLEOTIDE SEQUENCE [LARGE SCALE GENOMIC DNA]</scope>
    <source>
        <strain evidence="7 8">NIES-571</strain>
    </source>
</reference>
<evidence type="ECO:0000256" key="4">
    <source>
        <dbReference type="ARBA" id="ARBA00022737"/>
    </source>
</evidence>
<dbReference type="SUPFAM" id="SSF48452">
    <property type="entry name" value="TPR-like"/>
    <property type="match status" value="1"/>
</dbReference>
<dbReference type="PANTHER" id="PTHR44835">
    <property type="entry name" value="UDP-N-ACETYLGLUCOSAMINE--PEPTIDE N-ACETYLGLUCOSAMINYLTRANSFERASE SPINDLY-RELATED"/>
    <property type="match status" value="1"/>
</dbReference>
<name>A0A2J7ZJP1_9CHLO</name>
<comment type="caution">
    <text evidence="7">The sequence shown here is derived from an EMBL/GenBank/DDBJ whole genome shotgun (WGS) entry which is preliminary data.</text>
</comment>
<sequence>GHTANNRLGVLARRPAPLQLTWIGYPNSTGLEAVDYRLTDAVCDPWDTQQTFVEELVRMPGCFLCYTPAADAPPVSPPPVLANGYVTFGSFNNLAKITPQVLRVWAAILAAVPGSRLVLKNKPFACEAARAHLLRQLAALGVEPWRVDLLPLVPGNAPHLATYGCMDISLDPFPYAGGSGGPDNIERAVECYTAALTIRPTFPQSLNNLGVVMTAQVRRESPVEKQYKGRAAEALALLTAAVTACPTYTALRPRMLASPMCDAPAFTRRLEGVYRQLWRRHCAARAAAGQATAAVATETAVGPTGTARVQVEAGMSGSG</sequence>
<keyword evidence="2 7" id="KW-0328">Glycosyltransferase</keyword>
<organism evidence="7 8">
    <name type="scientific">Tetrabaena socialis</name>
    <dbReference type="NCBI Taxonomy" id="47790"/>
    <lineage>
        <taxon>Eukaryota</taxon>
        <taxon>Viridiplantae</taxon>
        <taxon>Chlorophyta</taxon>
        <taxon>core chlorophytes</taxon>
        <taxon>Chlorophyceae</taxon>
        <taxon>CS clade</taxon>
        <taxon>Chlamydomonadales</taxon>
        <taxon>Tetrabaenaceae</taxon>
        <taxon>Tetrabaena</taxon>
    </lineage>
</organism>
<dbReference type="Gene3D" id="3.40.50.11380">
    <property type="match status" value="1"/>
</dbReference>
<dbReference type="PANTHER" id="PTHR44835:SF1">
    <property type="entry name" value="PROTEIN O-GLCNAC TRANSFERASE"/>
    <property type="match status" value="1"/>
</dbReference>
<gene>
    <name evidence="7" type="ORF">TSOC_013693</name>
</gene>
<dbReference type="InterPro" id="IPR051939">
    <property type="entry name" value="Glycosyltr_41/O-GlcNAc_trsf"/>
</dbReference>
<evidence type="ECO:0000313" key="8">
    <source>
        <dbReference type="Proteomes" id="UP000236333"/>
    </source>
</evidence>
<keyword evidence="8" id="KW-1185">Reference proteome</keyword>
<keyword evidence="4" id="KW-0677">Repeat</keyword>
<feature type="non-terminal residue" evidence="7">
    <location>
        <position position="1"/>
    </location>
</feature>
<evidence type="ECO:0000256" key="2">
    <source>
        <dbReference type="ARBA" id="ARBA00022676"/>
    </source>
</evidence>
<dbReference type="Pfam" id="PF13844">
    <property type="entry name" value="Glyco_transf_41"/>
    <property type="match status" value="2"/>
</dbReference>
<accession>A0A2J7ZJP1</accession>